<protein>
    <recommendedName>
        <fullName evidence="4">DUF2304 domain-containing protein</fullName>
    </recommendedName>
</protein>
<keyword evidence="1" id="KW-1133">Transmembrane helix</keyword>
<proteinExistence type="predicted"/>
<feature type="transmembrane region" description="Helical" evidence="1">
    <location>
        <begin position="67"/>
        <end position="86"/>
    </location>
</feature>
<feature type="transmembrane region" description="Helical" evidence="1">
    <location>
        <begin position="6"/>
        <end position="23"/>
    </location>
</feature>
<evidence type="ECO:0000313" key="3">
    <source>
        <dbReference type="Proteomes" id="UP001497416"/>
    </source>
</evidence>
<dbReference type="Proteomes" id="UP001497416">
    <property type="component" value="Unassembled WGS sequence"/>
</dbReference>
<sequence length="108" mass="12430">MNLTSVLLVIILITIGWAYYSLAKKYNRSTLLYMLLGIGVFIIIVLLNALLYTFFDFISRNINIGTHRLMAFLLGVLVVFIIHFVLEKKWLKHKNVDAEKAIDEIGKD</sequence>
<gene>
    <name evidence="2" type="ORF">T190607A01A_10030</name>
</gene>
<reference evidence="2 3" key="1">
    <citation type="submission" date="2024-05" db="EMBL/GenBank/DDBJ databases">
        <authorList>
            <person name="Duchaud E."/>
        </authorList>
    </citation>
    <scope>NUCLEOTIDE SEQUENCE [LARGE SCALE GENOMIC DNA]</scope>
    <source>
        <strain evidence="2">Ena-SAMPLE-TAB-13-05-2024-13:56:06:370-140302</strain>
    </source>
</reference>
<keyword evidence="1" id="KW-0472">Membrane</keyword>
<evidence type="ECO:0008006" key="4">
    <source>
        <dbReference type="Google" id="ProtNLM"/>
    </source>
</evidence>
<dbReference type="RefSeq" id="WP_348709508.1">
    <property type="nucleotide sequence ID" value="NZ_CAXIXY010000003.1"/>
</dbReference>
<dbReference type="EMBL" id="CAXIXY010000003">
    <property type="protein sequence ID" value="CAL2074627.1"/>
    <property type="molecule type" value="Genomic_DNA"/>
</dbReference>
<evidence type="ECO:0000313" key="2">
    <source>
        <dbReference type="EMBL" id="CAL2074627.1"/>
    </source>
</evidence>
<comment type="caution">
    <text evidence="2">The sequence shown here is derived from an EMBL/GenBank/DDBJ whole genome shotgun (WGS) entry which is preliminary data.</text>
</comment>
<organism evidence="2 3">
    <name type="scientific">Tenacibaculum platacis</name>
    <dbReference type="NCBI Taxonomy" id="3137852"/>
    <lineage>
        <taxon>Bacteria</taxon>
        <taxon>Pseudomonadati</taxon>
        <taxon>Bacteroidota</taxon>
        <taxon>Flavobacteriia</taxon>
        <taxon>Flavobacteriales</taxon>
        <taxon>Flavobacteriaceae</taxon>
        <taxon>Tenacibaculum</taxon>
    </lineage>
</organism>
<feature type="transmembrane region" description="Helical" evidence="1">
    <location>
        <begin position="30"/>
        <end position="55"/>
    </location>
</feature>
<keyword evidence="3" id="KW-1185">Reference proteome</keyword>
<keyword evidence="1" id="KW-0812">Transmembrane</keyword>
<evidence type="ECO:0000256" key="1">
    <source>
        <dbReference type="SAM" id="Phobius"/>
    </source>
</evidence>
<accession>A0ABP1EC02</accession>
<name>A0ABP1EC02_9FLAO</name>